<dbReference type="GO" id="GO:0005886">
    <property type="term" value="C:plasma membrane"/>
    <property type="evidence" value="ECO:0007669"/>
    <property type="project" value="UniProtKB-SubCell"/>
</dbReference>
<evidence type="ECO:0000256" key="5">
    <source>
        <dbReference type="ARBA" id="ARBA00022692"/>
    </source>
</evidence>
<dbReference type="InterPro" id="IPR013210">
    <property type="entry name" value="LRR_N_plant-typ"/>
</dbReference>
<evidence type="ECO:0000256" key="12">
    <source>
        <dbReference type="SAM" id="SignalP"/>
    </source>
</evidence>
<evidence type="ECO:0000313" key="14">
    <source>
        <dbReference type="EMBL" id="VDD64014.1"/>
    </source>
</evidence>
<dbReference type="InterPro" id="IPR001611">
    <property type="entry name" value="Leu-rich_rpt"/>
</dbReference>
<dbReference type="InterPro" id="IPR046956">
    <property type="entry name" value="RLP23-like"/>
</dbReference>
<dbReference type="InterPro" id="IPR032675">
    <property type="entry name" value="LRR_dom_sf"/>
</dbReference>
<gene>
    <name evidence="14" type="ORF">BOLC6T39467H</name>
</gene>
<dbReference type="Gene3D" id="3.80.10.10">
    <property type="entry name" value="Ribonuclease Inhibitor"/>
    <property type="match status" value="2"/>
</dbReference>
<evidence type="ECO:0000256" key="4">
    <source>
        <dbReference type="ARBA" id="ARBA00022614"/>
    </source>
</evidence>
<dbReference type="FunFam" id="3.80.10.10:FF:000299">
    <property type="entry name" value="Piriformospora indica-insensitive protein 2"/>
    <property type="match status" value="1"/>
</dbReference>
<dbReference type="Pfam" id="PF13855">
    <property type="entry name" value="LRR_8"/>
    <property type="match status" value="2"/>
</dbReference>
<dbReference type="PANTHER" id="PTHR48063">
    <property type="entry name" value="LRR RECEPTOR-LIKE KINASE"/>
    <property type="match status" value="1"/>
</dbReference>
<evidence type="ECO:0000259" key="13">
    <source>
        <dbReference type="Pfam" id="PF08263"/>
    </source>
</evidence>
<keyword evidence="8" id="KW-1133">Transmembrane helix</keyword>
<feature type="signal peptide" evidence="12">
    <location>
        <begin position="1"/>
        <end position="27"/>
    </location>
</feature>
<keyword evidence="3" id="KW-1003">Cell membrane</keyword>
<dbReference type="FunFam" id="3.80.10.10:FF:000400">
    <property type="entry name" value="Nuclear pore complex protein NUP107"/>
    <property type="match status" value="1"/>
</dbReference>
<keyword evidence="5" id="KW-0812">Transmembrane</keyword>
<keyword evidence="4" id="KW-0433">Leucine-rich repeat</keyword>
<keyword evidence="11" id="KW-0325">Glycoprotein</keyword>
<keyword evidence="10" id="KW-0675">Receptor</keyword>
<keyword evidence="7" id="KW-0677">Repeat</keyword>
<evidence type="ECO:0000256" key="9">
    <source>
        <dbReference type="ARBA" id="ARBA00023136"/>
    </source>
</evidence>
<evidence type="ECO:0000256" key="7">
    <source>
        <dbReference type="ARBA" id="ARBA00022737"/>
    </source>
</evidence>
<evidence type="ECO:0000256" key="8">
    <source>
        <dbReference type="ARBA" id="ARBA00022989"/>
    </source>
</evidence>
<name>A0A3P6H1R5_BRAOL</name>
<dbReference type="Pfam" id="PF08263">
    <property type="entry name" value="LRRNT_2"/>
    <property type="match status" value="1"/>
</dbReference>
<dbReference type="PANTHER" id="PTHR48063:SF112">
    <property type="entry name" value="RECEPTOR LIKE PROTEIN 30-LIKE"/>
    <property type="match status" value="1"/>
</dbReference>
<evidence type="ECO:0000256" key="10">
    <source>
        <dbReference type="ARBA" id="ARBA00023170"/>
    </source>
</evidence>
<feature type="chain" id="PRO_5017980290" description="Leucine-rich repeat-containing N-terminal plant-type domain-containing protein" evidence="12">
    <location>
        <begin position="28"/>
        <end position="357"/>
    </location>
</feature>
<dbReference type="AlphaFoldDB" id="A0A3P6H1R5"/>
<evidence type="ECO:0000256" key="3">
    <source>
        <dbReference type="ARBA" id="ARBA00022475"/>
    </source>
</evidence>
<evidence type="ECO:0000256" key="11">
    <source>
        <dbReference type="ARBA" id="ARBA00023180"/>
    </source>
</evidence>
<sequence length="357" mass="39100">MNSSYLFTSFIFAAVISLGCCLRSTGAATCHPDDEAGLLSFEAGITEDPLGILSSWKKGSDCCSWFGVICITGDRVTELRMLGSSVLGVGFLSGTISPSLAKLEHLKTLSFTPFSFQHTHLLNITGPFPEFLFRLPKLRYVTIRDNHLSGPLPVNIGSLSELVELDLEGNRLTGPIPSSISNLTRLTWLNLGGNGLSGTIPDVFKSMKELRLIDLSRNGLYGKLPPSMGSLAQTLTSLYLSQNNLSGTIPDYFSEFKALATFDLSRNRFTGVVPMSFAKLKSLFHLKLSHNLLTGPLPDLNPLNGIASLDLSYNKFHLKTIPQWVTSSPSMYDLKLVKCGIKMNIEEWEPVRTGLSF</sequence>
<comment type="subcellular location">
    <subcellularLocation>
        <location evidence="1">Cell membrane</location>
    </subcellularLocation>
    <subcellularLocation>
        <location evidence="2">Membrane</location>
        <topology evidence="2">Single-pass type I membrane protein</topology>
    </subcellularLocation>
</comment>
<protein>
    <recommendedName>
        <fullName evidence="13">Leucine-rich repeat-containing N-terminal plant-type domain-containing protein</fullName>
    </recommendedName>
</protein>
<proteinExistence type="predicted"/>
<keyword evidence="9" id="KW-0472">Membrane</keyword>
<dbReference type="SUPFAM" id="SSF52058">
    <property type="entry name" value="L domain-like"/>
    <property type="match status" value="1"/>
</dbReference>
<evidence type="ECO:0000256" key="2">
    <source>
        <dbReference type="ARBA" id="ARBA00004479"/>
    </source>
</evidence>
<keyword evidence="6 12" id="KW-0732">Signal</keyword>
<evidence type="ECO:0000256" key="6">
    <source>
        <dbReference type="ARBA" id="ARBA00022729"/>
    </source>
</evidence>
<reference evidence="14" key="1">
    <citation type="submission" date="2018-11" db="EMBL/GenBank/DDBJ databases">
        <authorList>
            <consortium name="Genoscope - CEA"/>
            <person name="William W."/>
        </authorList>
    </citation>
    <scope>NUCLEOTIDE SEQUENCE</scope>
</reference>
<organism evidence="14">
    <name type="scientific">Brassica oleracea</name>
    <name type="common">Wild cabbage</name>
    <dbReference type="NCBI Taxonomy" id="3712"/>
    <lineage>
        <taxon>Eukaryota</taxon>
        <taxon>Viridiplantae</taxon>
        <taxon>Streptophyta</taxon>
        <taxon>Embryophyta</taxon>
        <taxon>Tracheophyta</taxon>
        <taxon>Spermatophyta</taxon>
        <taxon>Magnoliopsida</taxon>
        <taxon>eudicotyledons</taxon>
        <taxon>Gunneridae</taxon>
        <taxon>Pentapetalae</taxon>
        <taxon>rosids</taxon>
        <taxon>malvids</taxon>
        <taxon>Brassicales</taxon>
        <taxon>Brassicaceae</taxon>
        <taxon>Brassiceae</taxon>
        <taxon>Brassica</taxon>
    </lineage>
</organism>
<accession>A0A3P6H1R5</accession>
<evidence type="ECO:0000256" key="1">
    <source>
        <dbReference type="ARBA" id="ARBA00004236"/>
    </source>
</evidence>
<dbReference type="EMBL" id="LR031880">
    <property type="protein sequence ID" value="VDD64014.1"/>
    <property type="molecule type" value="Genomic_DNA"/>
</dbReference>
<feature type="domain" description="Leucine-rich repeat-containing N-terminal plant-type" evidence="13">
    <location>
        <begin position="31"/>
        <end position="70"/>
    </location>
</feature>